<evidence type="ECO:0000256" key="3">
    <source>
        <dbReference type="ARBA" id="ARBA00022777"/>
    </source>
</evidence>
<dbReference type="SUPFAM" id="SSF101473">
    <property type="entry name" value="DhaL-like"/>
    <property type="match status" value="1"/>
</dbReference>
<feature type="domain" description="DhaK" evidence="7">
    <location>
        <begin position="7"/>
        <end position="327"/>
    </location>
</feature>
<keyword evidence="4" id="KW-0067">ATP-binding</keyword>
<dbReference type="PANTHER" id="PTHR28629:SF4">
    <property type="entry name" value="TRIOKINASE_FMN CYCLASE"/>
    <property type="match status" value="1"/>
</dbReference>
<dbReference type="InterPro" id="IPR050861">
    <property type="entry name" value="Dihydroxyacetone_Kinase"/>
</dbReference>
<dbReference type="InterPro" id="IPR036117">
    <property type="entry name" value="DhaL_dom_sf"/>
</dbReference>
<dbReference type="GO" id="GO:0016301">
    <property type="term" value="F:kinase activity"/>
    <property type="evidence" value="ECO:0007669"/>
    <property type="project" value="UniProtKB-KW"/>
</dbReference>
<evidence type="ECO:0000256" key="1">
    <source>
        <dbReference type="ARBA" id="ARBA00022679"/>
    </source>
</evidence>
<evidence type="ECO:0000313" key="8">
    <source>
        <dbReference type="EMBL" id="MCH6470809.1"/>
    </source>
</evidence>
<comment type="caution">
    <text evidence="8">The sequence shown here is derived from an EMBL/GenBank/DDBJ whole genome shotgun (WGS) entry which is preliminary data.</text>
</comment>
<feature type="region of interest" description="Disordered" evidence="5">
    <location>
        <begin position="561"/>
        <end position="580"/>
    </location>
</feature>
<dbReference type="Proteomes" id="UP001202922">
    <property type="component" value="Unassembled WGS sequence"/>
</dbReference>
<dbReference type="SUPFAM" id="SSF82549">
    <property type="entry name" value="DAK1/DegV-like"/>
    <property type="match status" value="1"/>
</dbReference>
<dbReference type="InterPro" id="IPR004007">
    <property type="entry name" value="DhaL_dom"/>
</dbReference>
<organism evidence="8 9">
    <name type="scientific">Sinomonas terrae</name>
    <dbReference type="NCBI Taxonomy" id="2908838"/>
    <lineage>
        <taxon>Bacteria</taxon>
        <taxon>Bacillati</taxon>
        <taxon>Actinomycetota</taxon>
        <taxon>Actinomycetes</taxon>
        <taxon>Micrococcales</taxon>
        <taxon>Micrococcaceae</taxon>
        <taxon>Sinomonas</taxon>
    </lineage>
</organism>
<evidence type="ECO:0000259" key="7">
    <source>
        <dbReference type="PROSITE" id="PS51481"/>
    </source>
</evidence>
<protein>
    <submittedName>
        <fullName evidence="8">Dihydroxyacetone kinase family protein</fullName>
    </submittedName>
</protein>
<accession>A0ABS9U292</accession>
<dbReference type="PANTHER" id="PTHR28629">
    <property type="entry name" value="TRIOKINASE/FMN CYCLASE"/>
    <property type="match status" value="1"/>
</dbReference>
<evidence type="ECO:0000256" key="4">
    <source>
        <dbReference type="ARBA" id="ARBA00022840"/>
    </source>
</evidence>
<gene>
    <name evidence="8" type="ORF">L0M17_12625</name>
</gene>
<dbReference type="Pfam" id="PF02733">
    <property type="entry name" value="Dak1"/>
    <property type="match status" value="1"/>
</dbReference>
<dbReference type="PROSITE" id="PS51481">
    <property type="entry name" value="DHAK"/>
    <property type="match status" value="1"/>
</dbReference>
<reference evidence="8 9" key="1">
    <citation type="submission" date="2022-03" db="EMBL/GenBank/DDBJ databases">
        <title>Sinomonas sp. isolated from a soil.</title>
        <authorList>
            <person name="Han J."/>
            <person name="Kim D.-U."/>
        </authorList>
    </citation>
    <scope>NUCLEOTIDE SEQUENCE [LARGE SCALE GENOMIC DNA]</scope>
    <source>
        <strain evidence="8 9">5-5</strain>
    </source>
</reference>
<keyword evidence="9" id="KW-1185">Reference proteome</keyword>
<feature type="domain" description="DhaL" evidence="6">
    <location>
        <begin position="397"/>
        <end position="599"/>
    </location>
</feature>
<feature type="compositionally biased region" description="Pro residues" evidence="5">
    <location>
        <begin position="359"/>
        <end position="385"/>
    </location>
</feature>
<name>A0ABS9U292_9MICC</name>
<evidence type="ECO:0000256" key="2">
    <source>
        <dbReference type="ARBA" id="ARBA00022741"/>
    </source>
</evidence>
<keyword evidence="1" id="KW-0808">Transferase</keyword>
<feature type="compositionally biased region" description="Low complexity" evidence="5">
    <location>
        <begin position="347"/>
        <end position="358"/>
    </location>
</feature>
<sequence>MTRISNDPADFADEALAGFCDAHAPLVRQVDGGAVRRARPAAPKVAVLLGGGSGHYPAFAGLVGAGFADGAVVGNIFTSPSAQQAVAVARAAHSGAGVVFAYGNYAGDVMNFGVATERLRDDGIETENVIVTDDIASAPPGEREGRRGIAGDFTVFKVLGAAAEEGADLAEVVRLGRKANDFTRTMGTAFAGCTFPGAEKPLFSLPEGMMGLGLGIHGEPGLKDLPLPRAEELGRNLVERVLEERPDGAGDRVAVILNGLGSTKAEELFVLWRTIGPLLRDHGLELVAPEVGELVTSLDMAGVSLTLMWLDDELARLWLAPTETPAFRRGRMDAANASPGTTGSRTATESTPAASANPAPAPAAPAPAAPAPAAPAPAEPAPVAPAPASVASRDYARSCLQALAEAQRTLHRLEPELAALDSIAGDGDHGRGMVRGVDAAVTAAREAADAGAGAGSVLAAGGDAWADKAGGTSGVLWGAGLRAWGQRLGDEDAPDDAAAAAAVASFAERIVALGGAQPGDKTLVDALAPFVAELTAGVDRGTRLPEAWEAASAAAEAAARATAGLRPQKGRARPLAEKSLGTPDPGAVSLAAVFAAMGPAFADARSRFAPTGSVIR</sequence>
<dbReference type="SMART" id="SM01120">
    <property type="entry name" value="Dak2"/>
    <property type="match status" value="1"/>
</dbReference>
<keyword evidence="3 8" id="KW-0418">Kinase</keyword>
<dbReference type="Pfam" id="PF02734">
    <property type="entry name" value="Dak2"/>
    <property type="match status" value="1"/>
</dbReference>
<evidence type="ECO:0000256" key="5">
    <source>
        <dbReference type="SAM" id="MobiDB-lite"/>
    </source>
</evidence>
<dbReference type="EMBL" id="JAKZBV010000001">
    <property type="protein sequence ID" value="MCH6470809.1"/>
    <property type="molecule type" value="Genomic_DNA"/>
</dbReference>
<evidence type="ECO:0000259" key="6">
    <source>
        <dbReference type="PROSITE" id="PS51480"/>
    </source>
</evidence>
<dbReference type="NCBIfam" id="NF011049">
    <property type="entry name" value="PRK14479.1"/>
    <property type="match status" value="1"/>
</dbReference>
<dbReference type="InterPro" id="IPR004006">
    <property type="entry name" value="DhaK_dom"/>
</dbReference>
<dbReference type="PROSITE" id="PS51480">
    <property type="entry name" value="DHAL"/>
    <property type="match status" value="1"/>
</dbReference>
<evidence type="ECO:0000313" key="9">
    <source>
        <dbReference type="Proteomes" id="UP001202922"/>
    </source>
</evidence>
<dbReference type="Gene3D" id="3.30.1180.20">
    <property type="entry name" value="Dihydroxyacetone kinase, domain 2"/>
    <property type="match status" value="1"/>
</dbReference>
<proteinExistence type="predicted"/>
<keyword evidence="2" id="KW-0547">Nucleotide-binding</keyword>
<dbReference type="Gene3D" id="3.40.50.10440">
    <property type="entry name" value="Dihydroxyacetone kinase, domain 1"/>
    <property type="match status" value="1"/>
</dbReference>
<dbReference type="RefSeq" id="WP_241054336.1">
    <property type="nucleotide sequence ID" value="NZ_JAKZBV010000001.1"/>
</dbReference>
<feature type="region of interest" description="Disordered" evidence="5">
    <location>
        <begin position="329"/>
        <end position="386"/>
    </location>
</feature>
<dbReference type="Gene3D" id="1.25.40.340">
    <property type="match status" value="1"/>
</dbReference>